<evidence type="ECO:0000313" key="6">
    <source>
        <dbReference type="Proteomes" id="UP000691718"/>
    </source>
</evidence>
<protein>
    <submittedName>
        <fullName evidence="5">(apollo) hypothetical protein</fullName>
    </submittedName>
</protein>
<dbReference type="Pfam" id="PF09398">
    <property type="entry name" value="FOP_dimer"/>
    <property type="match status" value="1"/>
</dbReference>
<keyword evidence="1" id="KW-0963">Cytoplasm</keyword>
<evidence type="ECO:0000256" key="3">
    <source>
        <dbReference type="SAM" id="MobiDB-lite"/>
    </source>
</evidence>
<feature type="compositionally biased region" description="Low complexity" evidence="3">
    <location>
        <begin position="162"/>
        <end position="172"/>
    </location>
</feature>
<feature type="compositionally biased region" description="Basic and acidic residues" evidence="3">
    <location>
        <begin position="318"/>
        <end position="332"/>
    </location>
</feature>
<feature type="compositionally biased region" description="Polar residues" evidence="3">
    <location>
        <begin position="415"/>
        <end position="432"/>
    </location>
</feature>
<organism evidence="5 6">
    <name type="scientific">Parnassius apollo</name>
    <name type="common">Apollo butterfly</name>
    <name type="synonym">Papilio apollo</name>
    <dbReference type="NCBI Taxonomy" id="110799"/>
    <lineage>
        <taxon>Eukaryota</taxon>
        <taxon>Metazoa</taxon>
        <taxon>Ecdysozoa</taxon>
        <taxon>Arthropoda</taxon>
        <taxon>Hexapoda</taxon>
        <taxon>Insecta</taxon>
        <taxon>Pterygota</taxon>
        <taxon>Neoptera</taxon>
        <taxon>Endopterygota</taxon>
        <taxon>Lepidoptera</taxon>
        <taxon>Glossata</taxon>
        <taxon>Ditrysia</taxon>
        <taxon>Papilionoidea</taxon>
        <taxon>Papilionidae</taxon>
        <taxon>Parnassiinae</taxon>
        <taxon>Parnassini</taxon>
        <taxon>Parnassius</taxon>
        <taxon>Parnassius</taxon>
    </lineage>
</organism>
<name>A0A8S3XEQ3_PARAO</name>
<feature type="compositionally biased region" description="Low complexity" evidence="3">
    <location>
        <begin position="187"/>
        <end position="196"/>
    </location>
</feature>
<feature type="region of interest" description="Disordered" evidence="3">
    <location>
        <begin position="296"/>
        <end position="365"/>
    </location>
</feature>
<dbReference type="InterPro" id="IPR018993">
    <property type="entry name" value="FOP_dimerisation-dom_N"/>
</dbReference>
<reference evidence="5" key="1">
    <citation type="submission" date="2021-04" db="EMBL/GenBank/DDBJ databases">
        <authorList>
            <person name="Tunstrom K."/>
        </authorList>
    </citation>
    <scope>NUCLEOTIDE SEQUENCE</scope>
</reference>
<dbReference type="OrthoDB" id="2160638at2759"/>
<dbReference type="GO" id="GO:0034453">
    <property type="term" value="P:microtubule anchoring"/>
    <property type="evidence" value="ECO:0007669"/>
    <property type="project" value="InterPro"/>
</dbReference>
<keyword evidence="2" id="KW-0206">Cytoskeleton</keyword>
<evidence type="ECO:0000256" key="1">
    <source>
        <dbReference type="ARBA" id="ARBA00022490"/>
    </source>
</evidence>
<keyword evidence="6" id="KW-1185">Reference proteome</keyword>
<feature type="region of interest" description="Disordered" evidence="3">
    <location>
        <begin position="415"/>
        <end position="465"/>
    </location>
</feature>
<feature type="compositionally biased region" description="Polar residues" evidence="3">
    <location>
        <begin position="335"/>
        <end position="353"/>
    </location>
</feature>
<dbReference type="GO" id="GO:0005815">
    <property type="term" value="C:microtubule organizing center"/>
    <property type="evidence" value="ECO:0007669"/>
    <property type="project" value="InterPro"/>
</dbReference>
<sequence>MAQAEDTELRDLVVEALEKNGSLAKIRALLRANIFLVFEDDCENIKQNVNLENILKIPEGILCLSLVHEFLELCNLKNTLFVYMSESRQGKEYSYEGHSSLSEKLKLSKRNKDTEPLLVTLVKNVLQQPKKLFGHNKNSVNSSDNMYKDEQNNTYIVHEDSTSSTSHTNSDNSSDEKNKLHLRLPLDNSDTDTSSDSARDKTSSEYTPSEHSLANQVSPTKNNFSSQEHKNQIIQNAGICVQEPEKNKNASSVSDTSYIEIKPLSPLEKVLINTTGVPYSDGKNILEHAKVHSKIESELPSPKHPLSSLKSSNNNHKYKNEMNKNDKQRSEDSGNDITGYSLDFTSTTSGNKDSASREVESESIQEKYIESSLHKLLSRENSDQKSITTPSSVSTSEAADIISDKSNSLAQKYIEKNSSQTSKSITNKLKNSLSDHNKLRDDESGDFSDSPIPSLSNLSLEIHSD</sequence>
<accession>A0A8S3XEQ3</accession>
<evidence type="ECO:0000259" key="4">
    <source>
        <dbReference type="Pfam" id="PF09398"/>
    </source>
</evidence>
<dbReference type="PANTHER" id="PTHR15431:SF9">
    <property type="entry name" value="CENTROSOMAL PROTEIN 43"/>
    <property type="match status" value="1"/>
</dbReference>
<feature type="compositionally biased region" description="Basic and acidic residues" evidence="3">
    <location>
        <begin position="433"/>
        <end position="442"/>
    </location>
</feature>
<proteinExistence type="predicted"/>
<dbReference type="AlphaFoldDB" id="A0A8S3XEQ3"/>
<dbReference type="Proteomes" id="UP000691718">
    <property type="component" value="Unassembled WGS sequence"/>
</dbReference>
<evidence type="ECO:0000256" key="2">
    <source>
        <dbReference type="ARBA" id="ARBA00023212"/>
    </source>
</evidence>
<feature type="compositionally biased region" description="Low complexity" evidence="3">
    <location>
        <begin position="298"/>
        <end position="315"/>
    </location>
</feature>
<dbReference type="PANTHER" id="PTHR15431">
    <property type="entry name" value="FGFR1 ONCOGENE PARTNER/LISH DOMAIN-CONTAINING PROTEIN"/>
    <property type="match status" value="1"/>
</dbReference>
<feature type="compositionally biased region" description="Polar residues" evidence="3">
    <location>
        <begin position="205"/>
        <end position="226"/>
    </location>
</feature>
<feature type="compositionally biased region" description="Basic and acidic residues" evidence="3">
    <location>
        <begin position="354"/>
        <end position="365"/>
    </location>
</feature>
<dbReference type="EMBL" id="CAJQZP010001125">
    <property type="protein sequence ID" value="CAG5018732.1"/>
    <property type="molecule type" value="Genomic_DNA"/>
</dbReference>
<feature type="region of interest" description="Disordered" evidence="3">
    <location>
        <begin position="158"/>
        <end position="228"/>
    </location>
</feature>
<evidence type="ECO:0000313" key="5">
    <source>
        <dbReference type="EMBL" id="CAG5018732.1"/>
    </source>
</evidence>
<gene>
    <name evidence="5" type="ORF">PAPOLLO_LOCUS16929</name>
</gene>
<comment type="caution">
    <text evidence="5">The sequence shown here is derived from an EMBL/GenBank/DDBJ whole genome shotgun (WGS) entry which is preliminary data.</text>
</comment>
<feature type="domain" description="FGFR1 oncogene partner (FOP) N-terminal dimerisation" evidence="4">
    <location>
        <begin position="48"/>
        <end position="123"/>
    </location>
</feature>